<evidence type="ECO:0000313" key="1">
    <source>
        <dbReference type="EMBL" id="CAF1126816.1"/>
    </source>
</evidence>
<name>A0A814R0C6_9BILA</name>
<comment type="caution">
    <text evidence="1">The sequence shown here is derived from an EMBL/GenBank/DDBJ whole genome shotgun (WGS) entry which is preliminary data.</text>
</comment>
<keyword evidence="2" id="KW-1185">Reference proteome</keyword>
<sequence length="195" mass="23212">MIDARTRDMFYKLKASHSDKQPNTSEFNKNLKIELLHEEFHQSQITFEEYFEKLTHQMLNPYEQYLDCNNDIEIEQVEEVVANMEESTNVRFKTDKEIGSFDSICFWPTSKIQKLMSEQAQVCIDPSTDQMFVLNVNNNHWILLTNIDPYDPFTENADLINRKWFVYDSLNNLQDLKPIKRVMTFLYPECIIMST</sequence>
<dbReference type="AlphaFoldDB" id="A0A814R0C6"/>
<evidence type="ECO:0000313" key="2">
    <source>
        <dbReference type="Proteomes" id="UP000663879"/>
    </source>
</evidence>
<reference evidence="1" key="1">
    <citation type="submission" date="2021-02" db="EMBL/GenBank/DDBJ databases">
        <authorList>
            <person name="Nowell W R."/>
        </authorList>
    </citation>
    <scope>NUCLEOTIDE SEQUENCE</scope>
    <source>
        <strain evidence="1">Ploen Becks lab</strain>
    </source>
</reference>
<dbReference type="Proteomes" id="UP000663879">
    <property type="component" value="Unassembled WGS sequence"/>
</dbReference>
<accession>A0A814R0C6</accession>
<gene>
    <name evidence="1" type="ORF">OXX778_LOCUS22291</name>
</gene>
<organism evidence="1 2">
    <name type="scientific">Brachionus calyciflorus</name>
    <dbReference type="NCBI Taxonomy" id="104777"/>
    <lineage>
        <taxon>Eukaryota</taxon>
        <taxon>Metazoa</taxon>
        <taxon>Spiralia</taxon>
        <taxon>Gnathifera</taxon>
        <taxon>Rotifera</taxon>
        <taxon>Eurotatoria</taxon>
        <taxon>Monogononta</taxon>
        <taxon>Pseudotrocha</taxon>
        <taxon>Ploima</taxon>
        <taxon>Brachionidae</taxon>
        <taxon>Brachionus</taxon>
    </lineage>
</organism>
<proteinExistence type="predicted"/>
<dbReference type="EMBL" id="CAJNOC010009256">
    <property type="protein sequence ID" value="CAF1126816.1"/>
    <property type="molecule type" value="Genomic_DNA"/>
</dbReference>
<protein>
    <submittedName>
        <fullName evidence="1">Uncharacterized protein</fullName>
    </submittedName>
</protein>